<feature type="region of interest" description="Disordered" evidence="1">
    <location>
        <begin position="888"/>
        <end position="908"/>
    </location>
</feature>
<feature type="compositionally biased region" description="Polar residues" evidence="1">
    <location>
        <begin position="487"/>
        <end position="496"/>
    </location>
</feature>
<dbReference type="KEGG" id="amer:121599486"/>
<dbReference type="GeneID" id="121599486"/>
<feature type="compositionally biased region" description="Polar residues" evidence="1">
    <location>
        <begin position="427"/>
        <end position="443"/>
    </location>
</feature>
<evidence type="ECO:0000313" key="3">
    <source>
        <dbReference type="Proteomes" id="UP000075903"/>
    </source>
</evidence>
<reference evidence="2" key="1">
    <citation type="submission" date="2020-05" db="UniProtKB">
        <authorList>
            <consortium name="EnsemblMetazoa"/>
        </authorList>
    </citation>
    <scope>IDENTIFICATION</scope>
    <source>
        <strain evidence="2">MAF</strain>
    </source>
</reference>
<accession>A0A182VJY3</accession>
<dbReference type="EnsemblMetazoa" id="AMEM016246-RA">
    <property type="protein sequence ID" value="AMEM016246-PA"/>
    <property type="gene ID" value="AMEM016246"/>
</dbReference>
<name>A0A182VJY3_ANOME</name>
<evidence type="ECO:0000256" key="1">
    <source>
        <dbReference type="SAM" id="MobiDB-lite"/>
    </source>
</evidence>
<sequence length="2422" mass="268537">MSSKGKRSSILKKQHTVPDSVGRNDPKASSSATGFKSLRKIEFNRKKSVKEFIVGEDVDTIWGNSYEVSTDGTPSGGLEDATLGNNSTCRDEQNKENRSTNQLPSVDDSLRGGTINATNTSWDLSITLADDERRKLRSDTSAVFSQSLNTTERLLVEPFPAPQQQPPATSKVKLKLNGLSVDEGEVQAMDISPIKPGVNPSPTKSPRKMIYTFPKQAMFVEINDVPPGGAKRTTVQPDEQKTPIQPAWRTGGSSFGKGADQTTLRGTSSHSASETWNSHPHALYQGLLGQTRASGELLANVSSDVDTTIALTNAMTQVLQSCSNESIQKATNMELDESTTTLPSNALARARPSFLPSHQRPAEEEDESPEAAVRTPPNGRQDGVWEETKSADLSSPVEGHAQRASLSLENISILAEPKQPEEKQQDRLTQQPDVDKSSSTGEANGNGLMIDFGLSSLSLKLGPSSPEMPVVTKPRILRPTLPASLLESATKQSEPAQSDAADGYDRSRSIKHTPRMMLSRQKTVVDEEEESAAIGIKSLVSMDISAASGHASKSSFASTLSRRTVGMEESPKQDYRATVFHSNDIVIDRVEEVKAVGRATIVCDEKMELTGSTHTHAGRPTLYDPQPIVEETAPPKHPSTVERMKRGTVHRAVVIDESDCSPHSPQTALANYRRTVYPLDGMKEEEDDTAIVPGSSSKLTRKTITSNDDMVLDVCATPNGRTGADASISCIVYGRNVDELSIQAINRSNAVGMQFARSTTFQPQMCEESSSVQIVRDRPTLVQVENMALEDGGAWASRQQRLTTHVLHAMEEDDSADAIREKESERVPPTKARKSNFNAEGMELTFVEETNENAHQEEKVEDRFTTHHGVEEAVVMDESVGEENVQPYERYPQPHGEERKAETVRQQSRIPRLTTHAREDMEGIMQRTEEPVRVKPRHSTYEREDMDVTKLDCDATNQDRETIVQGLQVEADKESVSATALKLLPKTRLSIYEQEDMNATNICEDDPPVESSHTVPQSIMVSSLEPTAPIDTDGNSFRMDLTDPESHIEPKLLDKLRLSTHQKEPMDVTHVAACQSNSDSEQQQQHQHQHDVTNYNTFLERYEMSHDTGHGSSVVPQRTEHFPESQFNCTRLSKAHEQQEEVQPMRSRASSYHAEAMDETHIGGQEKMLMSPVAEVKPNDAPRQSTYHAEAMDSTQLAQRAGGKSSFGLRRSDLQSIARQSAAAAIDMEGISVLDSDETDPRLSCEPSARGTIFFSAPAVMEDDRKSAKHQMPTPLEEQPKGRTNNNRLSIYDAAAMVEETVPINHLRIRQAQKPSLDGQERGGMQRKSNDCMDETIVPENIRVERNVRYTRQSFARLGGSIEASSPYLCPAQPIPTSELYRPSSHAPAEETMELTAAVVSRSNNLVGDGKRNRQTIHQAASMDLTLVGRETPPPMTRPVAATDRRTIYHAGAMEETPPHGKAEIVSQTVATATPKVETVPAEEQKQRRKPRQTILIPQDMDVEDEEDNKEVEKEIQLKEEQQPSFALSMLPRETTEDYVPRSASLLPRRAFVQPPFVDDCPEFVKPNAPEQTDLYHHKHLSHVMPRKTDIASAHELSDISMSTSTMRPELPSIGNITAMMSMREITEPLPPASFQEHSNSVSVICRAESQQAPVVASEQEDDEPVGLQTLAFVPTRPNGASDDEFYDAEDVPVEDQPVDPLSLTRSTRHLTMKFVDVDQLEQTNAYDAGGKVSMSVPSITSSKRLHSQVLCSPIVERRPSPVEDDCDPLQMTHVRQTLTTAASNQTPNGPIKKRARTSCTVASQMLTEKEEAAAPEPETSEIEQVYVKEERQSVAIDNCAARASQTLIHDPSVFVLEEENLLDDESDIACASMAEETQPEPEASSSAPPTSVSSCPRLSRIAELSYYKDFANLTLENLDSWEGGTDTPTPPNGEQQQQQEEQHENDLVAECISVSDEDSLIVTPPKVPLAARKAQTGMLLEHMLLPNGAGPEGELLESTIASEIMYQIRQQRPIVEHPCCGMPTECICPLRRELKRRQEASDLVWNRWCTQLAAIRKRAAVSAGSPVAEDEERPKSFAEQIEELNWQLQRGQFDERFLFVKGGDELCEDDVSRRRSRTAIPSGHYPETPSIALLADNLRSFLAEQLYTVDDGPPTGASLPAVPRITQLIANKLATDCDTRWTLDCSEEDAGVLQFRHRTLRSFVLCVQLQPPRGKAAAATLQTAGIQENWRLERIQVRECQQEYVHSPKLLLAHIEFMRLVEETTEQTLRSTYRTVGDLMGLWHRFNEQLERVFEVVNRLLTIMRNNDAVLHYDAQMERFCLKKCFHRTGDDGLIEANVLLVHFNWIGCIGAPSVSFRWPMADLPHKLLPAGHAQPQHGAASSSTSSGWNLPKGVFVGTDHKAGLMFLECLLWNVTKQYES</sequence>
<dbReference type="VEuPathDB" id="VectorBase:AMEM21_002307"/>
<feature type="region of interest" description="Disordered" evidence="1">
    <location>
        <begin position="355"/>
        <end position="402"/>
    </location>
</feature>
<feature type="region of interest" description="Disordered" evidence="1">
    <location>
        <begin position="1875"/>
        <end position="1895"/>
    </location>
</feature>
<feature type="compositionally biased region" description="Basic residues" evidence="1">
    <location>
        <begin position="1"/>
        <end position="15"/>
    </location>
</feature>
<feature type="region of interest" description="Disordered" evidence="1">
    <location>
        <begin position="1920"/>
        <end position="1945"/>
    </location>
</feature>
<dbReference type="Proteomes" id="UP000075903">
    <property type="component" value="Unassembled WGS sequence"/>
</dbReference>
<feature type="region of interest" description="Disordered" evidence="1">
    <location>
        <begin position="1"/>
        <end position="36"/>
    </location>
</feature>
<dbReference type="RefSeq" id="XP_041783258.1">
    <property type="nucleotide sequence ID" value="XM_041927324.1"/>
</dbReference>
<feature type="region of interest" description="Disordered" evidence="1">
    <location>
        <begin position="1262"/>
        <end position="1285"/>
    </location>
</feature>
<organism evidence="2 3">
    <name type="scientific">Anopheles merus</name>
    <name type="common">Mosquito</name>
    <dbReference type="NCBI Taxonomy" id="30066"/>
    <lineage>
        <taxon>Eukaryota</taxon>
        <taxon>Metazoa</taxon>
        <taxon>Ecdysozoa</taxon>
        <taxon>Arthropoda</taxon>
        <taxon>Hexapoda</taxon>
        <taxon>Insecta</taxon>
        <taxon>Pterygota</taxon>
        <taxon>Neoptera</taxon>
        <taxon>Endopterygota</taxon>
        <taxon>Diptera</taxon>
        <taxon>Nematocera</taxon>
        <taxon>Culicoidea</taxon>
        <taxon>Culicidae</taxon>
        <taxon>Anophelinae</taxon>
        <taxon>Anopheles</taxon>
    </lineage>
</organism>
<proteinExistence type="predicted"/>
<protein>
    <submittedName>
        <fullName evidence="2">Uncharacterized protein</fullName>
    </submittedName>
</protein>
<feature type="region of interest" description="Disordered" evidence="1">
    <location>
        <begin position="415"/>
        <end position="447"/>
    </location>
</feature>
<feature type="region of interest" description="Disordered" evidence="1">
    <location>
        <begin position="69"/>
        <end position="114"/>
    </location>
</feature>
<evidence type="ECO:0000313" key="2">
    <source>
        <dbReference type="EnsemblMetazoa" id="AMEM016246-PA"/>
    </source>
</evidence>
<feature type="compositionally biased region" description="Polar residues" evidence="1">
    <location>
        <begin position="260"/>
        <end position="276"/>
    </location>
</feature>
<feature type="region of interest" description="Disordered" evidence="1">
    <location>
        <begin position="487"/>
        <end position="506"/>
    </location>
</feature>
<feature type="compositionally biased region" description="Basic and acidic residues" evidence="1">
    <location>
        <begin position="89"/>
        <end position="98"/>
    </location>
</feature>
<keyword evidence="3" id="KW-1185">Reference proteome</keyword>
<dbReference type="VEuPathDB" id="VectorBase:AMEM016246"/>
<feature type="region of interest" description="Disordered" evidence="1">
    <location>
        <begin position="228"/>
        <end position="276"/>
    </location>
</feature>